<protein>
    <recommendedName>
        <fullName evidence="3">HEPN domain-containing protein</fullName>
    </recommendedName>
</protein>
<accession>A0ABX0JKP8</accession>
<dbReference type="RefSeq" id="WP_166155486.1">
    <property type="nucleotide sequence ID" value="NZ_JAAOIW010000019.1"/>
</dbReference>
<name>A0ABX0JKP8_9BACL</name>
<dbReference type="EMBL" id="JAAOIW010000019">
    <property type="protein sequence ID" value="NHN34500.1"/>
    <property type="molecule type" value="Genomic_DNA"/>
</dbReference>
<dbReference type="Proteomes" id="UP001165962">
    <property type="component" value="Unassembled WGS sequence"/>
</dbReference>
<reference evidence="1" key="1">
    <citation type="submission" date="2020-03" db="EMBL/GenBank/DDBJ databases">
        <title>Draft sequencing of Paenibacilllus sp. S3N08.</title>
        <authorList>
            <person name="Kim D.-U."/>
        </authorList>
    </citation>
    <scope>NUCLEOTIDE SEQUENCE</scope>
    <source>
        <strain evidence="1">S3N08</strain>
    </source>
</reference>
<evidence type="ECO:0008006" key="3">
    <source>
        <dbReference type="Google" id="ProtNLM"/>
    </source>
</evidence>
<evidence type="ECO:0000313" key="1">
    <source>
        <dbReference type="EMBL" id="NHN34500.1"/>
    </source>
</evidence>
<sequence>MNVKAHEPNQLMGFRFACRFLGSLCLERAEAFAQELCQEALQQAIHSADKVLQQESRKPRIFFVWLVAFTGE</sequence>
<gene>
    <name evidence="1" type="ORF">G9U52_32420</name>
</gene>
<proteinExistence type="predicted"/>
<organism evidence="1 2">
    <name type="scientific">Paenibacillus agricola</name>
    <dbReference type="NCBI Taxonomy" id="2716264"/>
    <lineage>
        <taxon>Bacteria</taxon>
        <taxon>Bacillati</taxon>
        <taxon>Bacillota</taxon>
        <taxon>Bacilli</taxon>
        <taxon>Bacillales</taxon>
        <taxon>Paenibacillaceae</taxon>
        <taxon>Paenibacillus</taxon>
    </lineage>
</organism>
<keyword evidence="2" id="KW-1185">Reference proteome</keyword>
<comment type="caution">
    <text evidence="1">The sequence shown here is derived from an EMBL/GenBank/DDBJ whole genome shotgun (WGS) entry which is preliminary data.</text>
</comment>
<evidence type="ECO:0000313" key="2">
    <source>
        <dbReference type="Proteomes" id="UP001165962"/>
    </source>
</evidence>